<feature type="domain" description="ATP-grasp" evidence="7">
    <location>
        <begin position="23"/>
        <end position="234"/>
    </location>
</feature>
<dbReference type="InterPro" id="IPR011761">
    <property type="entry name" value="ATP-grasp"/>
</dbReference>
<dbReference type="EMBL" id="AY293578">
    <property type="protein sequence ID" value="AAQ79812.1"/>
    <property type="molecule type" value="Genomic_DNA"/>
</dbReference>
<evidence type="ECO:0000256" key="6">
    <source>
        <dbReference type="PROSITE-ProRule" id="PRU00409"/>
    </source>
</evidence>
<comment type="catalytic activity">
    <reaction evidence="1">
        <text>acetate + ATP + CoA = acetyl-CoA + ADP + phosphate</text>
        <dbReference type="Rhea" id="RHEA:15081"/>
        <dbReference type="ChEBI" id="CHEBI:30089"/>
        <dbReference type="ChEBI" id="CHEBI:30616"/>
        <dbReference type="ChEBI" id="CHEBI:43474"/>
        <dbReference type="ChEBI" id="CHEBI:57287"/>
        <dbReference type="ChEBI" id="CHEBI:57288"/>
        <dbReference type="ChEBI" id="CHEBI:456216"/>
        <dbReference type="EC" id="6.2.1.13"/>
    </reaction>
</comment>
<evidence type="ECO:0000256" key="1">
    <source>
        <dbReference type="ARBA" id="ARBA00001619"/>
    </source>
</evidence>
<dbReference type="GO" id="GO:0005524">
    <property type="term" value="F:ATP binding"/>
    <property type="evidence" value="ECO:0007669"/>
    <property type="project" value="UniProtKB-UniRule"/>
</dbReference>
<dbReference type="AlphaFoldDB" id="Q330N5"/>
<evidence type="ECO:0000313" key="8">
    <source>
        <dbReference type="EMBL" id="AAQ79812.1"/>
    </source>
</evidence>
<dbReference type="GO" id="GO:0043758">
    <property type="term" value="F:acetate-CoA ligase (ADP-forming) activity"/>
    <property type="evidence" value="ECO:0007669"/>
    <property type="project" value="UniProtKB-EC"/>
</dbReference>
<keyword evidence="5 6" id="KW-0067">ATP-binding</keyword>
<dbReference type="PROSITE" id="PS50975">
    <property type="entry name" value="ATP_GRASP"/>
    <property type="match status" value="1"/>
</dbReference>
<dbReference type="InterPro" id="IPR051538">
    <property type="entry name" value="Acyl-CoA_Synth/Transferase"/>
</dbReference>
<dbReference type="GO" id="GO:0046872">
    <property type="term" value="F:metal ion binding"/>
    <property type="evidence" value="ECO:0007669"/>
    <property type="project" value="InterPro"/>
</dbReference>
<organism evidence="8">
    <name type="scientific">Haloarcula sp. D1</name>
    <dbReference type="NCBI Taxonomy" id="242927"/>
    <lineage>
        <taxon>Archaea</taxon>
        <taxon>Methanobacteriati</taxon>
        <taxon>Methanobacteriota</taxon>
        <taxon>Stenosarchaea group</taxon>
        <taxon>Halobacteria</taxon>
        <taxon>Halobacteriales</taxon>
        <taxon>Haloarculaceae</taxon>
        <taxon>Haloarcula</taxon>
    </lineage>
</organism>
<dbReference type="InterPro" id="IPR013815">
    <property type="entry name" value="ATP_grasp_subdomain_1"/>
</dbReference>
<dbReference type="PANTHER" id="PTHR43334">
    <property type="entry name" value="ACETATE--COA LIGASE [ADP-FORMING]"/>
    <property type="match status" value="1"/>
</dbReference>
<gene>
    <name evidence="8" type="primary">acdB</name>
</gene>
<accession>Q330N5</accession>
<keyword evidence="3" id="KW-0436">Ligase</keyword>
<evidence type="ECO:0000259" key="7">
    <source>
        <dbReference type="PROSITE" id="PS50975"/>
    </source>
</evidence>
<name>Q330N5_9EURY</name>
<keyword evidence="4 6" id="KW-0547">Nucleotide-binding</keyword>
<evidence type="ECO:0000256" key="5">
    <source>
        <dbReference type="ARBA" id="ARBA00022840"/>
    </source>
</evidence>
<dbReference type="Gene3D" id="3.30.470.20">
    <property type="entry name" value="ATP-grasp fold, B domain"/>
    <property type="match status" value="1"/>
</dbReference>
<dbReference type="Pfam" id="PF13549">
    <property type="entry name" value="ATP-grasp_5"/>
    <property type="match status" value="1"/>
</dbReference>
<dbReference type="SUPFAM" id="SSF56059">
    <property type="entry name" value="Glutathione synthetase ATP-binding domain-like"/>
    <property type="match status" value="1"/>
</dbReference>
<evidence type="ECO:0000256" key="2">
    <source>
        <dbReference type="ARBA" id="ARBA00012957"/>
    </source>
</evidence>
<dbReference type="EC" id="6.2.1.13" evidence="2"/>
<dbReference type="Gene3D" id="3.30.1490.20">
    <property type="entry name" value="ATP-grasp fold, A domain"/>
    <property type="match status" value="1"/>
</dbReference>
<evidence type="ECO:0000256" key="3">
    <source>
        <dbReference type="ARBA" id="ARBA00022598"/>
    </source>
</evidence>
<protein>
    <recommendedName>
        <fullName evidence="2">acetate--CoA ligase (ADP-forming)</fullName>
        <ecNumber evidence="2">6.2.1.13</ecNumber>
    </recommendedName>
</protein>
<sequence>MTDDPIAAARADGRRTLTEAEGKRLLADAGIETPPFALCGTAEEAVEAAGDIGYPVVAKVSAPSVTHKSEWADGAGVAVGLDSAEAVRGAAGRIFEAAADRGVEAEVLVEAAMDVDAGTEVIVGGLRDPSFGPVVLTGLGGVFTEVFEDTSHRIAPIDAAEARAAIEELQAARLLEGYRGSDPADVAALAEVVATVSDLVTDYPIAELDINPVLASADGAVALDALVVLENEATTSTADSAELEGQR</sequence>
<reference evidence="8" key="1">
    <citation type="journal article" date="2006" name="Appl. Microbiol. Biotechnol.">
        <title>Expression of gentisate 1,2-dioxygenase (gdoA) genes involved in aromatic degradation in two haloarchaeal genera.</title>
        <authorList>
            <person name="Fairley D.J."/>
            <person name="Wang G."/>
            <person name="Rensing C."/>
            <person name="Pepper I.L."/>
            <person name="Larkin M.J."/>
        </authorList>
    </citation>
    <scope>NUCLEOTIDE SEQUENCE</scope>
    <source>
        <strain evidence="8">D1</strain>
    </source>
</reference>
<evidence type="ECO:0000256" key="4">
    <source>
        <dbReference type="ARBA" id="ARBA00022741"/>
    </source>
</evidence>
<dbReference type="PANTHER" id="PTHR43334:SF1">
    <property type="entry name" value="3-HYDROXYPROPIONATE--COA LIGASE [ADP-FORMING]"/>
    <property type="match status" value="1"/>
</dbReference>
<proteinExistence type="predicted"/>